<feature type="region of interest" description="Disordered" evidence="1">
    <location>
        <begin position="211"/>
        <end position="234"/>
    </location>
</feature>
<feature type="domain" description="DDE-1" evidence="2">
    <location>
        <begin position="40"/>
        <end position="135"/>
    </location>
</feature>
<reference evidence="3 4" key="1">
    <citation type="submission" date="2023-02" db="EMBL/GenBank/DDBJ databases">
        <title>LHISI_Scaffold_Assembly.</title>
        <authorList>
            <person name="Stuart O.P."/>
            <person name="Cleave R."/>
            <person name="Magrath M.J.L."/>
            <person name="Mikheyev A.S."/>
        </authorList>
    </citation>
    <scope>NUCLEOTIDE SEQUENCE [LARGE SCALE GENOMIC DNA]</scope>
    <source>
        <strain evidence="3">Daus_M_001</strain>
        <tissue evidence="3">Leg muscle</tissue>
    </source>
</reference>
<comment type="caution">
    <text evidence="3">The sequence shown here is derived from an EMBL/GenBank/DDBJ whole genome shotgun (WGS) entry which is preliminary data.</text>
</comment>
<evidence type="ECO:0000313" key="3">
    <source>
        <dbReference type="EMBL" id="KAJ8888766.1"/>
    </source>
</evidence>
<dbReference type="InterPro" id="IPR004875">
    <property type="entry name" value="DDE_SF_endonuclease_dom"/>
</dbReference>
<name>A0ABQ9HWL2_9NEOP</name>
<gene>
    <name evidence="3" type="ORF">PR048_008258</name>
</gene>
<dbReference type="EMBL" id="JARBHB010000003">
    <property type="protein sequence ID" value="KAJ8888766.1"/>
    <property type="molecule type" value="Genomic_DNA"/>
</dbReference>
<organism evidence="3 4">
    <name type="scientific">Dryococelus australis</name>
    <dbReference type="NCBI Taxonomy" id="614101"/>
    <lineage>
        <taxon>Eukaryota</taxon>
        <taxon>Metazoa</taxon>
        <taxon>Ecdysozoa</taxon>
        <taxon>Arthropoda</taxon>
        <taxon>Hexapoda</taxon>
        <taxon>Insecta</taxon>
        <taxon>Pterygota</taxon>
        <taxon>Neoptera</taxon>
        <taxon>Polyneoptera</taxon>
        <taxon>Phasmatodea</taxon>
        <taxon>Verophasmatodea</taxon>
        <taxon>Anareolatae</taxon>
        <taxon>Phasmatidae</taxon>
        <taxon>Eurycanthinae</taxon>
        <taxon>Dryococelus</taxon>
    </lineage>
</organism>
<evidence type="ECO:0000256" key="1">
    <source>
        <dbReference type="SAM" id="MobiDB-lite"/>
    </source>
</evidence>
<keyword evidence="4" id="KW-1185">Reference proteome</keyword>
<sequence>MNVFCWAVCSTTANITPQKNWQIELPDVAPAGTIGGSIESGCMTAAVFCKFSFQFIVRPSKEKPVLLILDGHFTHTRNIDAIDKARESAVSIVCLPPHSTDKLQPLDTSSMFPLKSYYAKAIENWLANNPNRVVRKLQVAKLFAEGYQRAAYLQTVKTGIFPFNPEFFTEDQFPSPNQVVVASISNLCRTAILVTGTPHKSKIQESQLKKLNANETSQEKEPNNSRKKLVLDLS</sequence>
<dbReference type="Pfam" id="PF03184">
    <property type="entry name" value="DDE_1"/>
    <property type="match status" value="1"/>
</dbReference>
<evidence type="ECO:0000259" key="2">
    <source>
        <dbReference type="Pfam" id="PF03184"/>
    </source>
</evidence>
<accession>A0ABQ9HWL2</accession>
<protein>
    <recommendedName>
        <fullName evidence="2">DDE-1 domain-containing protein</fullName>
    </recommendedName>
</protein>
<dbReference type="Proteomes" id="UP001159363">
    <property type="component" value="Chromosome 3"/>
</dbReference>
<proteinExistence type="predicted"/>
<evidence type="ECO:0000313" key="4">
    <source>
        <dbReference type="Proteomes" id="UP001159363"/>
    </source>
</evidence>